<dbReference type="AlphaFoldDB" id="A0A7S4DX21"/>
<gene>
    <name evidence="1" type="ORF">LGLO00237_LOCUS27835</name>
</gene>
<proteinExistence type="predicted"/>
<sequence>MGECKGEQVLVRTGVTSHPYMLERFRKLASQLRGTDKELMFSIDYSKEKEGSESAEYRRQVQLLDGIAPGNVYGFEGARLIEQYPQLDNMIKFNKGLAWSYHFESFSFVKTEYERRHNTTWNKCGIWTIEDDMGFTCDWNMILDSSFDGEQPRADLISSGLKHLTEHAATHNRFYSIASALFNTGFNARWHHDSFLMFLSKRLFLEVERHAQEGMHAFAECQVPTVCFEALAGGCKYRELNPDFIDRDGYFVIPTLMKHSPAQFRQHFEELSSQKECRLVHPLKF</sequence>
<dbReference type="EMBL" id="HBIV01039258">
    <property type="protein sequence ID" value="CAE0676057.1"/>
    <property type="molecule type" value="Transcribed_RNA"/>
</dbReference>
<name>A0A7S4DX21_9EUKA</name>
<organism evidence="1">
    <name type="scientific">Lotharella globosa</name>
    <dbReference type="NCBI Taxonomy" id="91324"/>
    <lineage>
        <taxon>Eukaryota</taxon>
        <taxon>Sar</taxon>
        <taxon>Rhizaria</taxon>
        <taxon>Cercozoa</taxon>
        <taxon>Chlorarachniophyceae</taxon>
        <taxon>Lotharella</taxon>
    </lineage>
</organism>
<accession>A0A7S4DX21</accession>
<evidence type="ECO:0000313" key="1">
    <source>
        <dbReference type="EMBL" id="CAE0676057.1"/>
    </source>
</evidence>
<protein>
    <submittedName>
        <fullName evidence="1">Uncharacterized protein</fullName>
    </submittedName>
</protein>
<reference evidence="1" key="1">
    <citation type="submission" date="2021-01" db="EMBL/GenBank/DDBJ databases">
        <authorList>
            <person name="Corre E."/>
            <person name="Pelletier E."/>
            <person name="Niang G."/>
            <person name="Scheremetjew M."/>
            <person name="Finn R."/>
            <person name="Kale V."/>
            <person name="Holt S."/>
            <person name="Cochrane G."/>
            <person name="Meng A."/>
            <person name="Brown T."/>
            <person name="Cohen L."/>
        </authorList>
    </citation>
    <scope>NUCLEOTIDE SEQUENCE</scope>
    <source>
        <strain evidence="1">CCCM811</strain>
    </source>
</reference>